<dbReference type="InterPro" id="IPR013098">
    <property type="entry name" value="Ig_I-set"/>
</dbReference>
<feature type="domain" description="Ig-like" evidence="10">
    <location>
        <begin position="144"/>
        <end position="238"/>
    </location>
</feature>
<keyword evidence="6" id="KW-1015">Disulfide bond</keyword>
<reference evidence="11 12" key="1">
    <citation type="submission" date="2024-05" db="EMBL/GenBank/DDBJ databases">
        <authorList>
            <person name="Wallberg A."/>
        </authorList>
    </citation>
    <scope>NUCLEOTIDE SEQUENCE [LARGE SCALE GENOMIC DNA]</scope>
</reference>
<evidence type="ECO:0000313" key="11">
    <source>
        <dbReference type="EMBL" id="CAL4067447.1"/>
    </source>
</evidence>
<dbReference type="InterPro" id="IPR013783">
    <property type="entry name" value="Ig-like_fold"/>
</dbReference>
<dbReference type="Gene3D" id="2.60.40.10">
    <property type="entry name" value="Immunoglobulins"/>
    <property type="match status" value="3"/>
</dbReference>
<keyword evidence="4" id="KW-0677">Repeat</keyword>
<protein>
    <recommendedName>
        <fullName evidence="10">Ig-like domain-containing protein</fullName>
    </recommendedName>
</protein>
<dbReference type="InterPro" id="IPR051170">
    <property type="entry name" value="Neural/epithelial_adhesion"/>
</dbReference>
<evidence type="ECO:0000256" key="1">
    <source>
        <dbReference type="ARBA" id="ARBA00004236"/>
    </source>
</evidence>
<dbReference type="SMART" id="SM00408">
    <property type="entry name" value="IGc2"/>
    <property type="match status" value="3"/>
</dbReference>
<keyword evidence="2" id="KW-1003">Cell membrane</keyword>
<evidence type="ECO:0000256" key="2">
    <source>
        <dbReference type="ARBA" id="ARBA00022475"/>
    </source>
</evidence>
<evidence type="ECO:0000259" key="10">
    <source>
        <dbReference type="PROSITE" id="PS50835"/>
    </source>
</evidence>
<dbReference type="Pfam" id="PF07679">
    <property type="entry name" value="I-set"/>
    <property type="match status" value="1"/>
</dbReference>
<dbReference type="Pfam" id="PF13927">
    <property type="entry name" value="Ig_3"/>
    <property type="match status" value="2"/>
</dbReference>
<evidence type="ECO:0000256" key="4">
    <source>
        <dbReference type="ARBA" id="ARBA00022737"/>
    </source>
</evidence>
<name>A0AAV2PZ39_MEGNR</name>
<gene>
    <name evidence="11" type="ORF">MNOR_LOCUS6501</name>
</gene>
<feature type="compositionally biased region" description="Polar residues" evidence="9">
    <location>
        <begin position="384"/>
        <end position="413"/>
    </location>
</feature>
<evidence type="ECO:0000256" key="7">
    <source>
        <dbReference type="ARBA" id="ARBA00023180"/>
    </source>
</evidence>
<dbReference type="InterPro" id="IPR003598">
    <property type="entry name" value="Ig_sub2"/>
</dbReference>
<dbReference type="SUPFAM" id="SSF48726">
    <property type="entry name" value="Immunoglobulin"/>
    <property type="match status" value="3"/>
</dbReference>
<dbReference type="InterPro" id="IPR036179">
    <property type="entry name" value="Ig-like_dom_sf"/>
</dbReference>
<keyword evidence="12" id="KW-1185">Reference proteome</keyword>
<evidence type="ECO:0000256" key="8">
    <source>
        <dbReference type="ARBA" id="ARBA00023319"/>
    </source>
</evidence>
<evidence type="ECO:0000313" key="12">
    <source>
        <dbReference type="Proteomes" id="UP001497623"/>
    </source>
</evidence>
<keyword evidence="7" id="KW-0325">Glycoprotein</keyword>
<feature type="compositionally biased region" description="Low complexity" evidence="9">
    <location>
        <begin position="415"/>
        <end position="424"/>
    </location>
</feature>
<dbReference type="PROSITE" id="PS50835">
    <property type="entry name" value="IG_LIKE"/>
    <property type="match status" value="3"/>
</dbReference>
<sequence length="452" mass="50155">MHDFGIVLRMAVSIPLNLFFTFGKLNHPLSFSNELVLEPSEPRFAAAIENVTVAQGREAKLSCVVDNLHEYKVGWMKVDTQTILSLHKRVVTHNTRVSITHDEPRTWNLHIRQVTEADRGCYMCQINTAIMKKTTGCIDVHVPPNIVDEQTSGDINVPEGESVNLQCTAKGYPEPTIQWRRKDHKIILKRGRKNKIESVPGQWLNLTKVARRQMGAYYCIASNDVPPAVMKTIQVKVSFEPQVTPKQMLLGSPLGEDLILECDVEAYPTPITFWKFNKTMILDEKPRYLVSQSVEGDYRITMRLIIRAVTQHEMGTYTCAAANSIAQAEGVIITYEIEPQQQAASAETTSGGGWNGASSLNPDGRDPTNHDHKHKQNGLHRNPSLDSSQLGVNHNGLNPFSYGPDQQTGSPRSNADLLPSTAATSSSSSYGIILLLTSILLNSLCNKKLTSL</sequence>
<feature type="domain" description="Ig-like" evidence="10">
    <location>
        <begin position="42"/>
        <end position="135"/>
    </location>
</feature>
<organism evidence="11 12">
    <name type="scientific">Meganyctiphanes norvegica</name>
    <name type="common">Northern krill</name>
    <name type="synonym">Thysanopoda norvegica</name>
    <dbReference type="NCBI Taxonomy" id="48144"/>
    <lineage>
        <taxon>Eukaryota</taxon>
        <taxon>Metazoa</taxon>
        <taxon>Ecdysozoa</taxon>
        <taxon>Arthropoda</taxon>
        <taxon>Crustacea</taxon>
        <taxon>Multicrustacea</taxon>
        <taxon>Malacostraca</taxon>
        <taxon>Eumalacostraca</taxon>
        <taxon>Eucarida</taxon>
        <taxon>Euphausiacea</taxon>
        <taxon>Euphausiidae</taxon>
        <taxon>Meganyctiphanes</taxon>
    </lineage>
</organism>
<dbReference type="FunFam" id="2.60.40.10:FF:000328">
    <property type="entry name" value="CLUMA_CG000981, isoform A"/>
    <property type="match status" value="1"/>
</dbReference>
<evidence type="ECO:0000256" key="3">
    <source>
        <dbReference type="ARBA" id="ARBA00022729"/>
    </source>
</evidence>
<feature type="domain" description="Ig-like" evidence="10">
    <location>
        <begin position="241"/>
        <end position="338"/>
    </location>
</feature>
<evidence type="ECO:0000256" key="6">
    <source>
        <dbReference type="ARBA" id="ARBA00023157"/>
    </source>
</evidence>
<dbReference type="AlphaFoldDB" id="A0AAV2PZ39"/>
<dbReference type="InterPro" id="IPR007110">
    <property type="entry name" value="Ig-like_dom"/>
</dbReference>
<accession>A0AAV2PZ39</accession>
<dbReference type="PANTHER" id="PTHR12231">
    <property type="entry name" value="CTX-RELATED TYPE I TRANSMEMBRANE PROTEIN"/>
    <property type="match status" value="1"/>
</dbReference>
<comment type="subcellular location">
    <subcellularLocation>
        <location evidence="1">Cell membrane</location>
    </subcellularLocation>
</comment>
<dbReference type="GO" id="GO:0005886">
    <property type="term" value="C:plasma membrane"/>
    <property type="evidence" value="ECO:0007669"/>
    <property type="project" value="UniProtKB-SubCell"/>
</dbReference>
<feature type="non-terminal residue" evidence="11">
    <location>
        <position position="452"/>
    </location>
</feature>
<evidence type="ECO:0000256" key="9">
    <source>
        <dbReference type="SAM" id="MobiDB-lite"/>
    </source>
</evidence>
<proteinExistence type="predicted"/>
<feature type="region of interest" description="Disordered" evidence="9">
    <location>
        <begin position="343"/>
        <end position="424"/>
    </location>
</feature>
<keyword evidence="3" id="KW-0732">Signal</keyword>
<dbReference type="EMBL" id="CAXKWB010002696">
    <property type="protein sequence ID" value="CAL4067447.1"/>
    <property type="molecule type" value="Genomic_DNA"/>
</dbReference>
<dbReference type="SMART" id="SM00409">
    <property type="entry name" value="IG"/>
    <property type="match status" value="3"/>
</dbReference>
<dbReference type="PANTHER" id="PTHR12231:SF105">
    <property type="entry name" value="LACHESIN-LIKE PROTEIN"/>
    <property type="match status" value="1"/>
</dbReference>
<keyword evidence="8" id="KW-0393">Immunoglobulin domain</keyword>
<dbReference type="GO" id="GO:0043005">
    <property type="term" value="C:neuron projection"/>
    <property type="evidence" value="ECO:0007669"/>
    <property type="project" value="TreeGrafter"/>
</dbReference>
<keyword evidence="5" id="KW-0472">Membrane</keyword>
<dbReference type="InterPro" id="IPR003599">
    <property type="entry name" value="Ig_sub"/>
</dbReference>
<dbReference type="Proteomes" id="UP001497623">
    <property type="component" value="Unassembled WGS sequence"/>
</dbReference>
<evidence type="ECO:0000256" key="5">
    <source>
        <dbReference type="ARBA" id="ARBA00023136"/>
    </source>
</evidence>
<comment type="caution">
    <text evidence="11">The sequence shown here is derived from an EMBL/GenBank/DDBJ whole genome shotgun (WGS) entry which is preliminary data.</text>
</comment>